<dbReference type="InterPro" id="IPR000077">
    <property type="entry name" value="Ribosomal_eL39"/>
</dbReference>
<proteinExistence type="inferred from homology"/>
<evidence type="ECO:0000256" key="2">
    <source>
        <dbReference type="ARBA" id="ARBA00022980"/>
    </source>
</evidence>
<keyword evidence="3 5" id="KW-0687">Ribonucleoprotein</keyword>
<sequence>MSRNKPAGKKIRLGKAIKTNSPIPAWVILKTNGKVRINPVRRNWRRNSLKV</sequence>
<dbReference type="Gene3D" id="1.10.1620.10">
    <property type="entry name" value="Ribosomal protein L39e"/>
    <property type="match status" value="1"/>
</dbReference>
<dbReference type="GO" id="GO:0006412">
    <property type="term" value="P:translation"/>
    <property type="evidence" value="ECO:0007669"/>
    <property type="project" value="UniProtKB-UniRule"/>
</dbReference>
<organism evidence="6 7">
    <name type="scientific">Acidianus manzaensis</name>
    <dbReference type="NCBI Taxonomy" id="282676"/>
    <lineage>
        <taxon>Archaea</taxon>
        <taxon>Thermoproteota</taxon>
        <taxon>Thermoprotei</taxon>
        <taxon>Sulfolobales</taxon>
        <taxon>Sulfolobaceae</taxon>
        <taxon>Acidianus</taxon>
    </lineage>
</organism>
<evidence type="ECO:0000313" key="6">
    <source>
        <dbReference type="EMBL" id="ARM77167.1"/>
    </source>
</evidence>
<evidence type="ECO:0000256" key="3">
    <source>
        <dbReference type="ARBA" id="ARBA00023274"/>
    </source>
</evidence>
<dbReference type="InterPro" id="IPR023626">
    <property type="entry name" value="Ribosomal_eL39_dom_sf"/>
</dbReference>
<accession>A0A1W6K3U5</accession>
<dbReference type="GO" id="GO:0005840">
    <property type="term" value="C:ribosome"/>
    <property type="evidence" value="ECO:0007669"/>
    <property type="project" value="UniProtKB-KW"/>
</dbReference>
<evidence type="ECO:0000256" key="5">
    <source>
        <dbReference type="HAMAP-Rule" id="MF_00629"/>
    </source>
</evidence>
<keyword evidence="2 5" id="KW-0689">Ribosomal protein</keyword>
<dbReference type="EMBL" id="CP020477">
    <property type="protein sequence ID" value="ARM77167.1"/>
    <property type="molecule type" value="Genomic_DNA"/>
</dbReference>
<dbReference type="KEGG" id="aman:B6F84_10870"/>
<protein>
    <recommendedName>
        <fullName evidence="4 5">Large ribosomal subunit protein eL39</fullName>
    </recommendedName>
</protein>
<evidence type="ECO:0000256" key="1">
    <source>
        <dbReference type="ARBA" id="ARBA00009339"/>
    </source>
</evidence>
<dbReference type="Pfam" id="PF00832">
    <property type="entry name" value="Ribosomal_L39"/>
    <property type="match status" value="1"/>
</dbReference>
<dbReference type="NCBIfam" id="NF002316">
    <property type="entry name" value="PRK01242.1"/>
    <property type="match status" value="1"/>
</dbReference>
<evidence type="ECO:0000256" key="4">
    <source>
        <dbReference type="ARBA" id="ARBA00035234"/>
    </source>
</evidence>
<keyword evidence="7" id="KW-1185">Reference proteome</keyword>
<dbReference type="RefSeq" id="WP_148692261.1">
    <property type="nucleotide sequence ID" value="NZ_CP020477.1"/>
</dbReference>
<comment type="similarity">
    <text evidence="1 5">Belongs to the eukaryotic ribosomal protein eL39 family.</text>
</comment>
<evidence type="ECO:0000313" key="7">
    <source>
        <dbReference type="Proteomes" id="UP000193404"/>
    </source>
</evidence>
<dbReference type="STRING" id="282676.B6F84_10870"/>
<reference evidence="6 7" key="1">
    <citation type="submission" date="2017-03" db="EMBL/GenBank/DDBJ databases">
        <title>Sulfur activation and transportation mechanism of thermophilic Archaea Acidianus manzaensis YN-25.</title>
        <authorList>
            <person name="Ma Y."/>
            <person name="Yang Y."/>
            <person name="Xia J."/>
        </authorList>
    </citation>
    <scope>NUCLEOTIDE SEQUENCE [LARGE SCALE GENOMIC DNA]</scope>
    <source>
        <strain evidence="6 7">YN-25</strain>
    </source>
</reference>
<dbReference type="SUPFAM" id="SSF48662">
    <property type="entry name" value="Ribosomal protein L39e"/>
    <property type="match status" value="1"/>
</dbReference>
<dbReference type="FunFam" id="1.10.1620.10:FF:000001">
    <property type="entry name" value="60S ribosomal protein-like L39"/>
    <property type="match status" value="1"/>
</dbReference>
<dbReference type="Proteomes" id="UP000193404">
    <property type="component" value="Chromosome"/>
</dbReference>
<dbReference type="AlphaFoldDB" id="A0A1W6K3U5"/>
<dbReference type="GO" id="GO:0003735">
    <property type="term" value="F:structural constituent of ribosome"/>
    <property type="evidence" value="ECO:0007669"/>
    <property type="project" value="InterPro"/>
</dbReference>
<dbReference type="GeneID" id="41591433"/>
<name>A0A1W6K3U5_9CREN</name>
<dbReference type="InterPro" id="IPR020083">
    <property type="entry name" value="Ribosomal_eL39_CS"/>
</dbReference>
<dbReference type="OrthoDB" id="65887at2157"/>
<gene>
    <name evidence="5" type="primary">rpl39e</name>
    <name evidence="6" type="ORF">B6F84_10870</name>
</gene>
<dbReference type="GO" id="GO:1990904">
    <property type="term" value="C:ribonucleoprotein complex"/>
    <property type="evidence" value="ECO:0007669"/>
    <property type="project" value="UniProtKB-KW"/>
</dbReference>
<dbReference type="HAMAP" id="MF_00629">
    <property type="entry name" value="Ribosomal_eL39"/>
    <property type="match status" value="1"/>
</dbReference>
<dbReference type="PROSITE" id="PS00051">
    <property type="entry name" value="RIBOSOMAL_L39E"/>
    <property type="match status" value="1"/>
</dbReference>